<dbReference type="InterPro" id="IPR050448">
    <property type="entry name" value="OpgB/LTA_synthase_biosynth"/>
</dbReference>
<keyword evidence="9" id="KW-0479">Metal-binding</keyword>
<feature type="active site" evidence="8">
    <location>
        <position position="280"/>
    </location>
</feature>
<dbReference type="PANTHER" id="PTHR47371">
    <property type="entry name" value="LIPOTEICHOIC ACID SYNTHASE"/>
    <property type="match status" value="1"/>
</dbReference>
<gene>
    <name evidence="13" type="ORF">HHT355_0040</name>
</gene>
<accession>A0A0H5SEH3</accession>
<dbReference type="Gene3D" id="3.30.1120.170">
    <property type="match status" value="1"/>
</dbReference>
<feature type="transmembrane region" description="Helical" evidence="11">
    <location>
        <begin position="34"/>
        <end position="53"/>
    </location>
</feature>
<dbReference type="RefSeq" id="WP_158245841.1">
    <property type="nucleotide sequence ID" value="NZ_CVTD020000002.1"/>
</dbReference>
<feature type="transmembrane region" description="Helical" evidence="11">
    <location>
        <begin position="108"/>
        <end position="130"/>
    </location>
</feature>
<feature type="transmembrane region" description="Helical" evidence="11">
    <location>
        <begin position="7"/>
        <end position="28"/>
    </location>
</feature>
<keyword evidence="7 11" id="KW-0472">Membrane</keyword>
<dbReference type="GO" id="GO:0046872">
    <property type="term" value="F:metal ion binding"/>
    <property type="evidence" value="ECO:0007669"/>
    <property type="project" value="UniProtKB-KW"/>
</dbReference>
<evidence type="ECO:0000256" key="7">
    <source>
        <dbReference type="ARBA" id="ARBA00023136"/>
    </source>
</evidence>
<dbReference type="AlphaFoldDB" id="A0A0H5SEH3"/>
<proteinExistence type="inferred from homology"/>
<dbReference type="GO" id="GO:0005886">
    <property type="term" value="C:plasma membrane"/>
    <property type="evidence" value="ECO:0007669"/>
    <property type="project" value="UniProtKB-SubCell"/>
</dbReference>
<dbReference type="SUPFAM" id="SSF53649">
    <property type="entry name" value="Alkaline phosphatase-like"/>
    <property type="match status" value="1"/>
</dbReference>
<evidence type="ECO:0000256" key="2">
    <source>
        <dbReference type="ARBA" id="ARBA00004936"/>
    </source>
</evidence>
<feature type="binding site" evidence="10">
    <location>
        <position position="453"/>
    </location>
    <ligand>
        <name>Mn(2+)</name>
        <dbReference type="ChEBI" id="CHEBI:29035"/>
    </ligand>
</feature>
<dbReference type="InterPro" id="IPR012160">
    <property type="entry name" value="LtaS-like"/>
</dbReference>
<dbReference type="PANTHER" id="PTHR47371:SF3">
    <property type="entry name" value="PHOSPHOGLYCEROL TRANSFERASE I"/>
    <property type="match status" value="1"/>
</dbReference>
<dbReference type="PIRSF" id="PIRSF005091">
    <property type="entry name" value="Mmb_sulf_HI1246"/>
    <property type="match status" value="1"/>
</dbReference>
<sequence length="629" mass="72837">MKLIKKILISPYCIAILFALKMAIYYTLIDVDRVWIILTLISMAAWTLIFVFFGRCGLKSKRWIFLLIYSLLSLLMFADTMYYNYYNQTVSIRQLWQVKAVTAVPDSFIATLIPASFLLFVDIPFVYFSFKKYSVKLQNMKPSFYRRIKLAFYLLTAVMFAMIVNPFQSAAIAKVNTMEFFTSHVGDIYEVITDNLVREEMEEEEILEVISGNIQEPEKPKYNRVGAGKNLIVIQLEAFQDFVINAYYNGQEITPNINRLLDNDTLYFDRYYSNIGKGNTADAEFSTLNSLYPLIDGEAYRLYEDNTFHGLPWLMREQGYKAFAVHGYEGEFWNREAAYPYQGFEDYISMEDLDQDELIGLGISDKSLFRQLVPILKAEQKPFFSFIITLTNHHPFILDEEYQTLKLLEEDIDTKFGSYLQTVRYTDEAIGQFIEDLKEAGLYEDTVIALYGDHHGLNCGMEDVNERVSAFIGRKYDYDEMLNVPLIIHIPGSGIKETIHTTGGQVDFLPTIANIMGLPLDDTLFIGQDLVNTDDGFVAFTAYLFEGSFANNEVMFQISREGIFENSRAWIIGTNEEVDIDPYREYYEKAILLKKTSEEILEQNLMEKYIKENKTDKINTGDLKNKYFE</sequence>
<evidence type="ECO:0000256" key="4">
    <source>
        <dbReference type="ARBA" id="ARBA00022475"/>
    </source>
</evidence>
<evidence type="ECO:0000256" key="9">
    <source>
        <dbReference type="PIRSR" id="PIRSR005091-2"/>
    </source>
</evidence>
<keyword evidence="9" id="KW-0464">Manganese</keyword>
<protein>
    <recommendedName>
        <fullName evidence="12">Sulfatase N-terminal domain-containing protein</fullName>
    </recommendedName>
</protein>
<dbReference type="Pfam" id="PF00884">
    <property type="entry name" value="Sulfatase"/>
    <property type="match status" value="1"/>
</dbReference>
<evidence type="ECO:0000256" key="11">
    <source>
        <dbReference type="SAM" id="Phobius"/>
    </source>
</evidence>
<organism evidence="13 14">
    <name type="scientific">Herbinix hemicellulosilytica</name>
    <dbReference type="NCBI Taxonomy" id="1564487"/>
    <lineage>
        <taxon>Bacteria</taxon>
        <taxon>Bacillati</taxon>
        <taxon>Bacillota</taxon>
        <taxon>Clostridia</taxon>
        <taxon>Lachnospirales</taxon>
        <taxon>Lachnospiraceae</taxon>
        <taxon>Herbinix</taxon>
    </lineage>
</organism>
<comment type="pathway">
    <text evidence="2">Cell wall biogenesis; lipoteichoic acid biosynthesis.</text>
</comment>
<dbReference type="InterPro" id="IPR017850">
    <property type="entry name" value="Alkaline_phosphatase_core_sf"/>
</dbReference>
<feature type="binding site" evidence="10">
    <location>
        <position position="280"/>
    </location>
    <ligand>
        <name>Mn(2+)</name>
        <dbReference type="ChEBI" id="CHEBI:29035"/>
    </ligand>
</feature>
<comment type="similarity">
    <text evidence="3">Belongs to the LTA synthase family.</text>
</comment>
<name>A0A0H5SEH3_HERHM</name>
<keyword evidence="4" id="KW-1003">Cell membrane</keyword>
<evidence type="ECO:0000313" key="14">
    <source>
        <dbReference type="Proteomes" id="UP000236497"/>
    </source>
</evidence>
<evidence type="ECO:0000256" key="1">
    <source>
        <dbReference type="ARBA" id="ARBA00004651"/>
    </source>
</evidence>
<comment type="subcellular location">
    <subcellularLocation>
        <location evidence="1">Cell membrane</location>
        <topology evidence="1">Multi-pass membrane protein</topology>
    </subcellularLocation>
</comment>
<evidence type="ECO:0000256" key="10">
    <source>
        <dbReference type="PIRSR" id="PIRSR005091-3"/>
    </source>
</evidence>
<feature type="binding site" evidence="10">
    <location>
        <position position="454"/>
    </location>
    <ligand>
        <name>Mn(2+)</name>
        <dbReference type="ChEBI" id="CHEBI:29035"/>
    </ligand>
</feature>
<keyword evidence="6 11" id="KW-1133">Transmembrane helix</keyword>
<reference evidence="13 14" key="1">
    <citation type="submission" date="2015-06" db="EMBL/GenBank/DDBJ databases">
        <authorList>
            <person name="Wibberg Daniel"/>
        </authorList>
    </citation>
    <scope>NUCLEOTIDE SEQUENCE [LARGE SCALE GENOMIC DNA]</scope>
    <source>
        <strain evidence="13 14">T3/55T</strain>
    </source>
</reference>
<keyword evidence="14" id="KW-1185">Reference proteome</keyword>
<dbReference type="EMBL" id="CVTD020000002">
    <property type="protein sequence ID" value="CRZ33256.1"/>
    <property type="molecule type" value="Genomic_DNA"/>
</dbReference>
<dbReference type="InterPro" id="IPR000917">
    <property type="entry name" value="Sulfatase_N"/>
</dbReference>
<evidence type="ECO:0000256" key="5">
    <source>
        <dbReference type="ARBA" id="ARBA00022692"/>
    </source>
</evidence>
<evidence type="ECO:0000256" key="3">
    <source>
        <dbReference type="ARBA" id="ARBA00009983"/>
    </source>
</evidence>
<feature type="binding site" evidence="9">
    <location>
        <position position="393"/>
    </location>
    <ligand>
        <name>substrate</name>
    </ligand>
</feature>
<evidence type="ECO:0000259" key="12">
    <source>
        <dbReference type="Pfam" id="PF00884"/>
    </source>
</evidence>
<evidence type="ECO:0000256" key="6">
    <source>
        <dbReference type="ARBA" id="ARBA00022989"/>
    </source>
</evidence>
<keyword evidence="5 11" id="KW-0812">Transmembrane</keyword>
<dbReference type="Gene3D" id="3.40.720.10">
    <property type="entry name" value="Alkaline Phosphatase, subunit A"/>
    <property type="match status" value="1"/>
</dbReference>
<feature type="domain" description="Sulfatase N-terminal" evidence="12">
    <location>
        <begin position="229"/>
        <end position="517"/>
    </location>
</feature>
<feature type="binding site" evidence="10">
    <location>
        <position position="237"/>
    </location>
    <ligand>
        <name>Mn(2+)</name>
        <dbReference type="ChEBI" id="CHEBI:29035"/>
    </ligand>
</feature>
<feature type="transmembrane region" description="Helical" evidence="11">
    <location>
        <begin position="65"/>
        <end position="85"/>
    </location>
</feature>
<dbReference type="Proteomes" id="UP000236497">
    <property type="component" value="Unassembled WGS sequence"/>
</dbReference>
<evidence type="ECO:0000256" key="8">
    <source>
        <dbReference type="PIRSR" id="PIRSR005091-1"/>
    </source>
</evidence>
<dbReference type="CDD" id="cd16015">
    <property type="entry name" value="LTA_synthase"/>
    <property type="match status" value="1"/>
</dbReference>
<evidence type="ECO:0000313" key="13">
    <source>
        <dbReference type="EMBL" id="CRZ33256.1"/>
    </source>
</evidence>
<feature type="transmembrane region" description="Helical" evidence="11">
    <location>
        <begin position="150"/>
        <end position="167"/>
    </location>
</feature>